<evidence type="ECO:0000313" key="2">
    <source>
        <dbReference type="EMBL" id="SBW01760.1"/>
    </source>
</evidence>
<dbReference type="SUPFAM" id="SSF53474">
    <property type="entry name" value="alpha/beta-Hydrolases"/>
    <property type="match status" value="1"/>
</dbReference>
<sequence>MKKLFTTLTLLVAIACLPLFSQTVDTIQVFSPKMNKTIKNVVVLPEGYDKSNPAKYPVLYLLHGYGGRYDTWVNGTKKSLPQDATRWQMIVVCPDGQNSWYWDSPVDPSMQFETYVSSELIKYIDEHYNTVASPKGRAVTGFSMGGHGGLWLGINHNDVFGACGSMSGGVDIRPFPNNWEMKSWLGKYKENEEQWNEHTVIDQLYKIEPNSLAIIIDCGVNDFFYNVNEELHKKMLYMNIPHDYIVRPGAHTHDYWNNAVDYQMMFFSKFFGRK</sequence>
<dbReference type="RefSeq" id="WP_296941768.1">
    <property type="nucleotide sequence ID" value="NZ_LT599032.1"/>
</dbReference>
<feature type="chain" id="PRO_5012645806" description="Esterase" evidence="1">
    <location>
        <begin position="22"/>
        <end position="274"/>
    </location>
</feature>
<dbReference type="InterPro" id="IPR050583">
    <property type="entry name" value="Mycobacterial_A85_antigen"/>
</dbReference>
<dbReference type="AlphaFoldDB" id="A0A212JQR1"/>
<dbReference type="PROSITE" id="PS51257">
    <property type="entry name" value="PROKAR_LIPOPROTEIN"/>
    <property type="match status" value="1"/>
</dbReference>
<dbReference type="Gene3D" id="3.40.50.1820">
    <property type="entry name" value="alpha/beta hydrolase"/>
    <property type="match status" value="1"/>
</dbReference>
<keyword evidence="1" id="KW-0732">Signal</keyword>
<name>A0A212JQR1_9BACT</name>
<dbReference type="PANTHER" id="PTHR48098:SF1">
    <property type="entry name" value="DIACYLGLYCEROL ACYLTRANSFERASE_MYCOLYLTRANSFERASE AG85A"/>
    <property type="match status" value="1"/>
</dbReference>
<dbReference type="GO" id="GO:0016747">
    <property type="term" value="F:acyltransferase activity, transferring groups other than amino-acyl groups"/>
    <property type="evidence" value="ECO:0007669"/>
    <property type="project" value="TreeGrafter"/>
</dbReference>
<dbReference type="EMBL" id="FLUM01000003">
    <property type="protein sequence ID" value="SBW01760.1"/>
    <property type="molecule type" value="Genomic_DNA"/>
</dbReference>
<protein>
    <recommendedName>
        <fullName evidence="3">Esterase</fullName>
    </recommendedName>
</protein>
<organism evidence="2">
    <name type="scientific">uncultured Dysgonomonas sp</name>
    <dbReference type="NCBI Taxonomy" id="206096"/>
    <lineage>
        <taxon>Bacteria</taxon>
        <taxon>Pseudomonadati</taxon>
        <taxon>Bacteroidota</taxon>
        <taxon>Bacteroidia</taxon>
        <taxon>Bacteroidales</taxon>
        <taxon>Dysgonomonadaceae</taxon>
        <taxon>Dysgonomonas</taxon>
        <taxon>environmental samples</taxon>
    </lineage>
</organism>
<feature type="signal peptide" evidence="1">
    <location>
        <begin position="1"/>
        <end position="21"/>
    </location>
</feature>
<dbReference type="InterPro" id="IPR029058">
    <property type="entry name" value="AB_hydrolase_fold"/>
</dbReference>
<dbReference type="PANTHER" id="PTHR48098">
    <property type="entry name" value="ENTEROCHELIN ESTERASE-RELATED"/>
    <property type="match status" value="1"/>
</dbReference>
<gene>
    <name evidence="2" type="ORF">KL86DYS1_30078</name>
</gene>
<accession>A0A212JQR1</accession>
<dbReference type="InterPro" id="IPR000801">
    <property type="entry name" value="Esterase-like"/>
</dbReference>
<proteinExistence type="predicted"/>
<evidence type="ECO:0008006" key="3">
    <source>
        <dbReference type="Google" id="ProtNLM"/>
    </source>
</evidence>
<dbReference type="Pfam" id="PF00756">
    <property type="entry name" value="Esterase"/>
    <property type="match status" value="1"/>
</dbReference>
<reference evidence="2" key="1">
    <citation type="submission" date="2016-04" db="EMBL/GenBank/DDBJ databases">
        <authorList>
            <person name="Evans L.H."/>
            <person name="Alamgir A."/>
            <person name="Owens N."/>
            <person name="Weber N.D."/>
            <person name="Virtaneva K."/>
            <person name="Barbian K."/>
            <person name="Babar A."/>
            <person name="Rosenke K."/>
        </authorList>
    </citation>
    <scope>NUCLEOTIDE SEQUENCE</scope>
    <source>
        <strain evidence="2">86-1</strain>
    </source>
</reference>
<evidence type="ECO:0000256" key="1">
    <source>
        <dbReference type="SAM" id="SignalP"/>
    </source>
</evidence>